<keyword evidence="2" id="KW-1185">Reference proteome</keyword>
<evidence type="ECO:0000313" key="2">
    <source>
        <dbReference type="Proteomes" id="UP000013909"/>
    </source>
</evidence>
<dbReference type="Proteomes" id="UP000013909">
    <property type="component" value="Unassembled WGS sequence"/>
</dbReference>
<reference evidence="1 2" key="1">
    <citation type="submission" date="2013-02" db="EMBL/GenBank/DDBJ databases">
        <title>A novel strain isolated from Lonar lake, Maharashtra, India.</title>
        <authorList>
            <person name="Singh A."/>
        </authorList>
    </citation>
    <scope>NUCLEOTIDE SEQUENCE [LARGE SCALE GENOMIC DNA]</scope>
    <source>
        <strain evidence="1 2">AK24</strain>
    </source>
</reference>
<organism evidence="1 2">
    <name type="scientific">Lunatimonas lonarensis</name>
    <dbReference type="NCBI Taxonomy" id="1232681"/>
    <lineage>
        <taxon>Bacteria</taxon>
        <taxon>Pseudomonadati</taxon>
        <taxon>Bacteroidota</taxon>
        <taxon>Cytophagia</taxon>
        <taxon>Cytophagales</taxon>
        <taxon>Cyclobacteriaceae</taxon>
    </lineage>
</organism>
<comment type="caution">
    <text evidence="1">The sequence shown here is derived from an EMBL/GenBank/DDBJ whole genome shotgun (WGS) entry which is preliminary data.</text>
</comment>
<sequence>MVAMISCLLNREDKALWAKKARDWLFLERPLSADFNSGS</sequence>
<gene>
    <name evidence="1" type="ORF">ADIS_0085</name>
</gene>
<protein>
    <submittedName>
        <fullName evidence="1">Uncharacterized protein</fullName>
    </submittedName>
</protein>
<name>R7ZZ77_9BACT</name>
<proteinExistence type="predicted"/>
<accession>R7ZZ77</accession>
<dbReference type="EMBL" id="AQHR01000004">
    <property type="protein sequence ID" value="EON79395.1"/>
    <property type="molecule type" value="Genomic_DNA"/>
</dbReference>
<evidence type="ECO:0000313" key="1">
    <source>
        <dbReference type="EMBL" id="EON79395.1"/>
    </source>
</evidence>
<dbReference type="AlphaFoldDB" id="R7ZZ77"/>